<sequence length="764" mass="80990">MVAVPLAEALNLLGTPTSDDVDHLQAQIDVMASAQPGGLVGFTSEAAMNAAVAYPPGTLAEVAGVGMFRKTGAVGVAGWTAFVSPTAAAIAADRVLAQQAVTAAQGYALSPDYAIERERLREKFAGTGETAVWVMGSGNAGFGTFGDGNVGSVSSEAVDRFSQYAGPPVIFMAKKTRRGDWLAAVYAWNVDPYGFDGQHYRCGQAYFRPGKRLKYTHAAFTDGDGGAVAYPMVQATGYIDADLSALGPINYLALTLGYTSNGQVIAKVGLTDTDAVQVVPTTLVPTAQQYVTRKQWLPAVLAANGGPLAPGDTCISGTINDSQFIRGSCVDVPVWADTKARRLKMRAAWTSARGSVQGNPAPATNFYQYGVAYCADGMNFNDPGVEPIRTDYAFSSNDLSGNDDWTAGGRLESAAAGDAVGNMGGSHHYARQLSLELTLDRKPIYLFARSVTFSRTGGINRATFATPHGIGNSAAKKVTFWGFPALKSDATLNPMGGANRTVTEAQCTVIDPYTVEWPSQSVGTALSVALYDPDVAPVALTGGWVKRHEVVMAAPGQRIRMKRRADVHAKPNFTGVVALEVRQIDTLTPAGIEDTVEFKAVAAFNMQGGFNAALSTFSSGNRAAYGPDHQGDDTRVRPIGGSQVWAFNTAQPVAPALWVNHYLGKVGGLVMWHGETGKAKAFGLDRPALDTLLWSPAWSMFVQERAAQDVNGQFRTGVLKPYFPTVPQFGNLTLAAGKSLRLGRFDYFEPFDPELVDAELGVAG</sequence>
<protein>
    <submittedName>
        <fullName evidence="1">Uncharacterized protein</fullName>
    </submittedName>
</protein>
<reference evidence="1 2" key="1">
    <citation type="submission" date="2021-01" db="EMBL/GenBank/DDBJ databases">
        <title>Brevundimonas vitis sp. nov., an bacterium isolated from grape (Vitis vinifera).</title>
        <authorList>
            <person name="Jiang L."/>
            <person name="Lee J."/>
        </authorList>
    </citation>
    <scope>NUCLEOTIDE SEQUENCE [LARGE SCALE GENOMIC DNA]</scope>
    <source>
        <strain evidence="1 2">GRTSA-9</strain>
    </source>
</reference>
<organism evidence="1 2">
    <name type="scientific">Brevundimonas vitisensis</name>
    <dbReference type="NCBI Taxonomy" id="2800818"/>
    <lineage>
        <taxon>Bacteria</taxon>
        <taxon>Pseudomonadati</taxon>
        <taxon>Pseudomonadota</taxon>
        <taxon>Alphaproteobacteria</taxon>
        <taxon>Caulobacterales</taxon>
        <taxon>Caulobacteraceae</taxon>
        <taxon>Brevundimonas</taxon>
    </lineage>
</organism>
<evidence type="ECO:0000313" key="2">
    <source>
        <dbReference type="Proteomes" id="UP000595448"/>
    </source>
</evidence>
<name>A0ABX7BKI1_9CAUL</name>
<keyword evidence="2" id="KW-1185">Reference proteome</keyword>
<gene>
    <name evidence="1" type="ORF">JIP62_10365</name>
</gene>
<proteinExistence type="predicted"/>
<dbReference type="Proteomes" id="UP000595448">
    <property type="component" value="Chromosome"/>
</dbReference>
<accession>A0ABX7BKI1</accession>
<dbReference type="RefSeq" id="WP_201102112.1">
    <property type="nucleotide sequence ID" value="NZ_CP067977.1"/>
</dbReference>
<evidence type="ECO:0000313" key="1">
    <source>
        <dbReference type="EMBL" id="QQQ17736.1"/>
    </source>
</evidence>
<dbReference type="EMBL" id="CP067977">
    <property type="protein sequence ID" value="QQQ17736.1"/>
    <property type="molecule type" value="Genomic_DNA"/>
</dbReference>